<accession>A0A2H4QUF1</accession>
<dbReference type="InterPro" id="IPR001969">
    <property type="entry name" value="Aspartic_peptidase_AS"/>
</dbReference>
<evidence type="ECO:0000259" key="7">
    <source>
        <dbReference type="PROSITE" id="PS51767"/>
    </source>
</evidence>
<feature type="active site" evidence="3">
    <location>
        <position position="312"/>
    </location>
</feature>
<dbReference type="Pfam" id="PF00026">
    <property type="entry name" value="Asp"/>
    <property type="match status" value="1"/>
</dbReference>
<evidence type="ECO:0000256" key="3">
    <source>
        <dbReference type="PIRSR" id="PIRSR601461-1"/>
    </source>
</evidence>
<dbReference type="InterPro" id="IPR033121">
    <property type="entry name" value="PEPTIDASE_A1"/>
</dbReference>
<evidence type="ECO:0000256" key="4">
    <source>
        <dbReference type="PIRSR" id="PIRSR601461-2"/>
    </source>
</evidence>
<keyword evidence="4" id="KW-1015">Disulfide bond</keyword>
<feature type="active site" evidence="3">
    <location>
        <position position="102"/>
    </location>
</feature>
<sequence>MKVSLFSIASLLIASAALSSTLPVTNVSQSSKVLSLPLIAQKRSIASHPRFGRRSLNQDLINSAPESADGPIIYTPGLYDYIAFSVPVSIGTPPRDFVLIFDTGSADLWVPGNDCSALDGCPGTAIYDKNASSTWSPSEYKFNITYIKGGAVGHYGTETIKLAGAQLEKQVFAYVDQVSGPTANQSADTLVFEDGLIGASYPHSTQMYFDYGVTYLPFHEALYAQKVISDPLFTVFMSANSGQGEVVYGGVNTTLLGSDFVYTNVIQGYDPHNKEQTTYIGWFAPVTQIVLNRFTDSPTQITFENYKGMLVDTGTTNIILPRVEVAKIVEAVVPDAQLTSYGWYSVACSKYSTSTNTVGFDIIKSGATSDQTIHISVGVKDLILPVDYDQDQCMFGVVPDQSESQRNYLIGNIFLRHFVTLFHFGDNRIGFAPLSAAALNM</sequence>
<dbReference type="PRINTS" id="PR00792">
    <property type="entry name" value="PEPSIN"/>
</dbReference>
<feature type="chain" id="PRO_5014167552" evidence="6">
    <location>
        <begin position="20"/>
        <end position="441"/>
    </location>
</feature>
<dbReference type="AlphaFoldDB" id="A0A2H4QUF1"/>
<dbReference type="InterPro" id="IPR034164">
    <property type="entry name" value="Pepsin-like_dom"/>
</dbReference>
<feature type="domain" description="Peptidase A1" evidence="7">
    <location>
        <begin position="84"/>
        <end position="432"/>
    </location>
</feature>
<feature type="disulfide bond" evidence="4">
    <location>
        <begin position="115"/>
        <end position="121"/>
    </location>
</feature>
<dbReference type="PANTHER" id="PTHR47966:SF51">
    <property type="entry name" value="BETA-SITE APP-CLEAVING ENZYME, ISOFORM A-RELATED"/>
    <property type="match status" value="1"/>
</dbReference>
<dbReference type="PROSITE" id="PS00141">
    <property type="entry name" value="ASP_PROTEASE"/>
    <property type="match status" value="1"/>
</dbReference>
<dbReference type="Gene3D" id="2.40.70.10">
    <property type="entry name" value="Acid Proteases"/>
    <property type="match status" value="2"/>
</dbReference>
<evidence type="ECO:0000256" key="5">
    <source>
        <dbReference type="RuleBase" id="RU000454"/>
    </source>
</evidence>
<keyword evidence="6" id="KW-0732">Signal</keyword>
<dbReference type="SUPFAM" id="SSF50630">
    <property type="entry name" value="Acid proteases"/>
    <property type="match status" value="1"/>
</dbReference>
<dbReference type="GO" id="GO:0006508">
    <property type="term" value="P:proteolysis"/>
    <property type="evidence" value="ECO:0007669"/>
    <property type="project" value="UniProtKB-KW"/>
</dbReference>
<comment type="similarity">
    <text evidence="1 5">Belongs to the peptidase A1 family.</text>
</comment>
<dbReference type="EMBL" id="KY424541">
    <property type="protein sequence ID" value="ATY35192.1"/>
    <property type="molecule type" value="mRNA"/>
</dbReference>
<dbReference type="InterPro" id="IPR001461">
    <property type="entry name" value="Aspartic_peptidase_A1"/>
</dbReference>
<dbReference type="PANTHER" id="PTHR47966">
    <property type="entry name" value="BETA-SITE APP-CLEAVING ENZYME, ISOFORM A-RELATED"/>
    <property type="match status" value="1"/>
</dbReference>
<proteinExistence type="evidence at transcript level"/>
<reference evidence="8" key="1">
    <citation type="journal article" date="2018" name="Food Chem.">
        <title>A novel aspartic protease from Rhizomucor miehei expressed in Pichia pastoris and its application on meat tenderization and preparation of turtle peptides.</title>
        <authorList>
            <person name="Sun Q."/>
            <person name="Chen F."/>
            <person name="Geng F."/>
            <person name="Luo Y."/>
            <person name="Gong S."/>
            <person name="Jiang Z."/>
        </authorList>
    </citation>
    <scope>NUCLEOTIDE SEQUENCE</scope>
    <source>
        <strain evidence="8">CAU432</strain>
    </source>
</reference>
<feature type="signal peptide" evidence="6">
    <location>
        <begin position="1"/>
        <end position="19"/>
    </location>
</feature>
<feature type="disulfide bond" evidence="4">
    <location>
        <begin position="348"/>
        <end position="393"/>
    </location>
</feature>
<evidence type="ECO:0000256" key="6">
    <source>
        <dbReference type="SAM" id="SignalP"/>
    </source>
</evidence>
<keyword evidence="5 8" id="KW-0378">Hydrolase</keyword>
<dbReference type="InterPro" id="IPR021109">
    <property type="entry name" value="Peptidase_aspartic_dom_sf"/>
</dbReference>
<name>A0A2H4QUF1_RHIMI</name>
<protein>
    <submittedName>
        <fullName evidence="8">Aspartic protease</fullName>
        <ecNumber evidence="8">3.4.23.4</ecNumber>
    </submittedName>
</protein>
<dbReference type="CDD" id="cd05471">
    <property type="entry name" value="pepsin_like"/>
    <property type="match status" value="1"/>
</dbReference>
<organism evidence="8">
    <name type="scientific">Rhizomucor miehei</name>
    <dbReference type="NCBI Taxonomy" id="4839"/>
    <lineage>
        <taxon>Eukaryota</taxon>
        <taxon>Fungi</taxon>
        <taxon>Fungi incertae sedis</taxon>
        <taxon>Mucoromycota</taxon>
        <taxon>Mucoromycotina</taxon>
        <taxon>Mucoromycetes</taxon>
        <taxon>Mucorales</taxon>
        <taxon>Lichtheimiaceae</taxon>
        <taxon>Rhizomucor</taxon>
    </lineage>
</organism>
<dbReference type="EC" id="3.4.23.4" evidence="8"/>
<dbReference type="PROSITE" id="PS51767">
    <property type="entry name" value="PEPTIDASE_A1"/>
    <property type="match status" value="1"/>
</dbReference>
<keyword evidence="5 8" id="KW-0645">Protease</keyword>
<dbReference type="GO" id="GO:0004190">
    <property type="term" value="F:aspartic-type endopeptidase activity"/>
    <property type="evidence" value="ECO:0007669"/>
    <property type="project" value="UniProtKB-KW"/>
</dbReference>
<evidence type="ECO:0000256" key="1">
    <source>
        <dbReference type="ARBA" id="ARBA00007447"/>
    </source>
</evidence>
<keyword evidence="2 5" id="KW-0064">Aspartyl protease</keyword>
<evidence type="ECO:0000313" key="8">
    <source>
        <dbReference type="EMBL" id="ATY35192.1"/>
    </source>
</evidence>
<evidence type="ECO:0000256" key="2">
    <source>
        <dbReference type="ARBA" id="ARBA00022750"/>
    </source>
</evidence>